<evidence type="ECO:0000313" key="2">
    <source>
        <dbReference type="Proteomes" id="UP000236723"/>
    </source>
</evidence>
<sequence>MKAPVVHQHPQLHARVCSVLNAALRADNTAIDTVVQLAEGLDAHTADFLRHSRRLVLACAAALSSVLDIHQPVTEPDAPRVCRECGGHQCRTLNNILNVLDAYAARPGEIDRAEAWRRADHYFNARGGPTSLVAVDTFEDGYVARAFTTTTTAEPAGPLLVIDRRTGRLSAWPPMPRQTLIEQYRRYLDGLL</sequence>
<dbReference type="Proteomes" id="UP000236723">
    <property type="component" value="Unassembled WGS sequence"/>
</dbReference>
<gene>
    <name evidence="1" type="ORF">SAMN04489712_113131</name>
</gene>
<dbReference type="EMBL" id="FNVO01000013">
    <property type="protein sequence ID" value="SEG80687.1"/>
    <property type="molecule type" value="Genomic_DNA"/>
</dbReference>
<keyword evidence="2" id="KW-1185">Reference proteome</keyword>
<organism evidence="1 2">
    <name type="scientific">Thermomonospora echinospora</name>
    <dbReference type="NCBI Taxonomy" id="1992"/>
    <lineage>
        <taxon>Bacteria</taxon>
        <taxon>Bacillati</taxon>
        <taxon>Actinomycetota</taxon>
        <taxon>Actinomycetes</taxon>
        <taxon>Streptosporangiales</taxon>
        <taxon>Thermomonosporaceae</taxon>
        <taxon>Thermomonospora</taxon>
    </lineage>
</organism>
<dbReference type="AlphaFoldDB" id="A0A1H6D5N0"/>
<dbReference type="OrthoDB" id="3351204at2"/>
<protein>
    <submittedName>
        <fullName evidence="1">Uncharacterized protein</fullName>
    </submittedName>
</protein>
<reference evidence="2" key="1">
    <citation type="submission" date="2016-10" db="EMBL/GenBank/DDBJ databases">
        <authorList>
            <person name="Varghese N."/>
            <person name="Submissions S."/>
        </authorList>
    </citation>
    <scope>NUCLEOTIDE SEQUENCE [LARGE SCALE GENOMIC DNA]</scope>
    <source>
        <strain evidence="2">DSM 43163</strain>
    </source>
</reference>
<accession>A0A1H6D5N0</accession>
<evidence type="ECO:0000313" key="1">
    <source>
        <dbReference type="EMBL" id="SEG80687.1"/>
    </source>
</evidence>
<proteinExistence type="predicted"/>
<dbReference type="RefSeq" id="WP_103941135.1">
    <property type="nucleotide sequence ID" value="NZ_FNVO01000013.1"/>
</dbReference>
<name>A0A1H6D5N0_9ACTN</name>